<comment type="caution">
    <text evidence="5">The sequence shown here is derived from an EMBL/GenBank/DDBJ whole genome shotgun (WGS) entry which is preliminary data.</text>
</comment>
<feature type="domain" description="5'-3' exonuclease" evidence="4">
    <location>
        <begin position="1"/>
        <end position="259"/>
    </location>
</feature>
<evidence type="ECO:0000256" key="3">
    <source>
        <dbReference type="SAM" id="MobiDB-lite"/>
    </source>
</evidence>
<dbReference type="AlphaFoldDB" id="A0A0F9T2Z3"/>
<dbReference type="InterPro" id="IPR020046">
    <property type="entry name" value="5-3_exonucl_a-hlix_arch_N"/>
</dbReference>
<keyword evidence="1" id="KW-0540">Nuclease</keyword>
<evidence type="ECO:0000313" key="5">
    <source>
        <dbReference type="EMBL" id="KKN75675.1"/>
    </source>
</evidence>
<gene>
    <name evidence="5" type="ORF">LCGC14_0377780</name>
</gene>
<dbReference type="PANTHER" id="PTHR42646">
    <property type="entry name" value="FLAP ENDONUCLEASE XNI"/>
    <property type="match status" value="1"/>
</dbReference>
<dbReference type="Gene3D" id="3.40.50.1010">
    <property type="entry name" value="5'-nuclease"/>
    <property type="match status" value="1"/>
</dbReference>
<dbReference type="InterPro" id="IPR038969">
    <property type="entry name" value="FEN"/>
</dbReference>
<evidence type="ECO:0000256" key="2">
    <source>
        <dbReference type="ARBA" id="ARBA00022801"/>
    </source>
</evidence>
<proteinExistence type="predicted"/>
<keyword evidence="2" id="KW-0378">Hydrolase</keyword>
<dbReference type="SMART" id="SM00475">
    <property type="entry name" value="53EXOc"/>
    <property type="match status" value="1"/>
</dbReference>
<evidence type="ECO:0000259" key="4">
    <source>
        <dbReference type="SMART" id="SM00475"/>
    </source>
</evidence>
<protein>
    <recommendedName>
        <fullName evidence="4">5'-3' exonuclease domain-containing protein</fullName>
    </recommendedName>
</protein>
<dbReference type="GO" id="GO:0008409">
    <property type="term" value="F:5'-3' exonuclease activity"/>
    <property type="evidence" value="ECO:0007669"/>
    <property type="project" value="InterPro"/>
</dbReference>
<dbReference type="InterPro" id="IPR029060">
    <property type="entry name" value="PIN-like_dom_sf"/>
</dbReference>
<dbReference type="CDD" id="cd09859">
    <property type="entry name" value="PIN_53EXO"/>
    <property type="match status" value="1"/>
</dbReference>
<dbReference type="GO" id="GO:0003677">
    <property type="term" value="F:DNA binding"/>
    <property type="evidence" value="ECO:0007669"/>
    <property type="project" value="InterPro"/>
</dbReference>
<dbReference type="EMBL" id="LAZR01000305">
    <property type="protein sequence ID" value="KKN75675.1"/>
    <property type="molecule type" value="Genomic_DNA"/>
</dbReference>
<dbReference type="GO" id="GO:0033567">
    <property type="term" value="P:DNA replication, Okazaki fragment processing"/>
    <property type="evidence" value="ECO:0007669"/>
    <property type="project" value="InterPro"/>
</dbReference>
<reference evidence="5" key="1">
    <citation type="journal article" date="2015" name="Nature">
        <title>Complex archaea that bridge the gap between prokaryotes and eukaryotes.</title>
        <authorList>
            <person name="Spang A."/>
            <person name="Saw J.H."/>
            <person name="Jorgensen S.L."/>
            <person name="Zaremba-Niedzwiedzka K."/>
            <person name="Martijn J."/>
            <person name="Lind A.E."/>
            <person name="van Eijk R."/>
            <person name="Schleper C."/>
            <person name="Guy L."/>
            <person name="Ettema T.J."/>
        </authorList>
    </citation>
    <scope>NUCLEOTIDE SEQUENCE</scope>
</reference>
<sequence length="344" mass="39767">MILVDAMTLLYRANWKLQDLQTCDGRLTGMEFGFLKGVEALRRHFKDEVILCWEGRRNFRYEIDSEYKANRRKKRTDNTNRHLNFDRVKEFQDFLLMIAESATEPELEADDIIASLAERYCKTEPVVIFSSDKDLHQLLRDASPRRFVAAAADGSKITEWADPDADNHFAVSQLKDFQHRDKLWTPRRVEEKYYGLTPQQFKVFQAWAGDTIDNIPGCTRVRKSLIAAAIQKGLKPYSMSDFILFSDTEAQRIDAHVEPSVSDGRPDGGLGDSINSRQVSVPGLSRYEKNLRLVTLIVKPDIEVVQRNWDKEKISKWLYNMQFRSLKLCRECGLGVTINSDEEF</sequence>
<accession>A0A0F9T2Z3</accession>
<dbReference type="SUPFAM" id="SSF88723">
    <property type="entry name" value="PIN domain-like"/>
    <property type="match status" value="1"/>
</dbReference>
<dbReference type="Pfam" id="PF02739">
    <property type="entry name" value="5_3_exonuc_N"/>
    <property type="match status" value="1"/>
</dbReference>
<name>A0A0F9T2Z3_9ZZZZ</name>
<organism evidence="5">
    <name type="scientific">marine sediment metagenome</name>
    <dbReference type="NCBI Taxonomy" id="412755"/>
    <lineage>
        <taxon>unclassified sequences</taxon>
        <taxon>metagenomes</taxon>
        <taxon>ecological metagenomes</taxon>
    </lineage>
</organism>
<dbReference type="GO" id="GO:0017108">
    <property type="term" value="F:5'-flap endonuclease activity"/>
    <property type="evidence" value="ECO:0007669"/>
    <property type="project" value="InterPro"/>
</dbReference>
<dbReference type="InterPro" id="IPR002421">
    <property type="entry name" value="5-3_exonuclease"/>
</dbReference>
<feature type="region of interest" description="Disordered" evidence="3">
    <location>
        <begin position="257"/>
        <end position="276"/>
    </location>
</feature>
<evidence type="ECO:0000256" key="1">
    <source>
        <dbReference type="ARBA" id="ARBA00022722"/>
    </source>
</evidence>
<dbReference type="PANTHER" id="PTHR42646:SF2">
    <property type="entry name" value="5'-3' EXONUCLEASE FAMILY PROTEIN"/>
    <property type="match status" value="1"/>
</dbReference>